<evidence type="ECO:0000313" key="2">
    <source>
        <dbReference type="EMBL" id="GAA1701534.1"/>
    </source>
</evidence>
<dbReference type="InterPro" id="IPR036390">
    <property type="entry name" value="WH_DNA-bd_sf"/>
</dbReference>
<gene>
    <name evidence="2" type="ORF">GCM10009808_19410</name>
</gene>
<dbReference type="Pfam" id="PF12802">
    <property type="entry name" value="MarR_2"/>
    <property type="match status" value="1"/>
</dbReference>
<reference evidence="3" key="1">
    <citation type="journal article" date="2019" name="Int. J. Syst. Evol. Microbiol.">
        <title>The Global Catalogue of Microorganisms (GCM) 10K type strain sequencing project: providing services to taxonomists for standard genome sequencing and annotation.</title>
        <authorList>
            <consortium name="The Broad Institute Genomics Platform"/>
            <consortium name="The Broad Institute Genome Sequencing Center for Infectious Disease"/>
            <person name="Wu L."/>
            <person name="Ma J."/>
        </authorList>
    </citation>
    <scope>NUCLEOTIDE SEQUENCE [LARGE SCALE GENOMIC DNA]</scope>
    <source>
        <strain evidence="3">JCM 15577</strain>
    </source>
</reference>
<accession>A0ABP4UDV9</accession>
<comment type="caution">
    <text evidence="2">The sequence shown here is derived from an EMBL/GenBank/DDBJ whole genome shotgun (WGS) entry which is preliminary data.</text>
</comment>
<organism evidence="2 3">
    <name type="scientific">Microbacterium sediminicola</name>
    <dbReference type="NCBI Taxonomy" id="415210"/>
    <lineage>
        <taxon>Bacteria</taxon>
        <taxon>Bacillati</taxon>
        <taxon>Actinomycetota</taxon>
        <taxon>Actinomycetes</taxon>
        <taxon>Micrococcales</taxon>
        <taxon>Microbacteriaceae</taxon>
        <taxon>Microbacterium</taxon>
    </lineage>
</organism>
<dbReference type="SMART" id="SM00347">
    <property type="entry name" value="HTH_MARR"/>
    <property type="match status" value="1"/>
</dbReference>
<name>A0ABP4UDV9_9MICO</name>
<dbReference type="InterPro" id="IPR036388">
    <property type="entry name" value="WH-like_DNA-bd_sf"/>
</dbReference>
<dbReference type="Proteomes" id="UP001501690">
    <property type="component" value="Unassembled WGS sequence"/>
</dbReference>
<dbReference type="InterPro" id="IPR000835">
    <property type="entry name" value="HTH_MarR-typ"/>
</dbReference>
<dbReference type="RefSeq" id="WP_344072022.1">
    <property type="nucleotide sequence ID" value="NZ_BAAAPL010000002.1"/>
</dbReference>
<keyword evidence="3" id="KW-1185">Reference proteome</keyword>
<protein>
    <recommendedName>
        <fullName evidence="1">HTH marR-type domain-containing protein</fullName>
    </recommendedName>
</protein>
<dbReference type="Gene3D" id="1.10.10.10">
    <property type="entry name" value="Winged helix-like DNA-binding domain superfamily/Winged helix DNA-binding domain"/>
    <property type="match status" value="1"/>
</dbReference>
<evidence type="ECO:0000259" key="1">
    <source>
        <dbReference type="SMART" id="SM00347"/>
    </source>
</evidence>
<sequence>MNDATRRFGRYHDDDVATEPLDEIIDPDNFTPRLLALLSNALVWRESQELLTRFDLGTNDWRVLSALAVRPGSSATEITDFIGVNKAVVSKSVNRLAGRHLIVLIDGPRGSRPMFLTRDGARMHDDMLPVSIHGQEIIVDGMTDEEIHQFNEHLRRMLWRLRAAQILEGEEPPPAASPAP</sequence>
<feature type="domain" description="HTH marR-type" evidence="1">
    <location>
        <begin position="49"/>
        <end position="147"/>
    </location>
</feature>
<evidence type="ECO:0000313" key="3">
    <source>
        <dbReference type="Proteomes" id="UP001501690"/>
    </source>
</evidence>
<proteinExistence type="predicted"/>
<dbReference type="EMBL" id="BAAAPL010000002">
    <property type="protein sequence ID" value="GAA1701534.1"/>
    <property type="molecule type" value="Genomic_DNA"/>
</dbReference>
<dbReference type="SUPFAM" id="SSF46785">
    <property type="entry name" value="Winged helix' DNA-binding domain"/>
    <property type="match status" value="1"/>
</dbReference>